<dbReference type="Gene3D" id="3.30.470.20">
    <property type="entry name" value="ATP-grasp fold, B domain"/>
    <property type="match status" value="1"/>
</dbReference>
<evidence type="ECO:0000256" key="5">
    <source>
        <dbReference type="ARBA" id="ARBA00022679"/>
    </source>
</evidence>
<feature type="binding site" evidence="13">
    <location>
        <position position="623"/>
    </location>
    <ligand>
        <name>substrate</name>
    </ligand>
</feature>
<evidence type="ECO:0000313" key="18">
    <source>
        <dbReference type="EMBL" id="AFG34997.1"/>
    </source>
</evidence>
<keyword evidence="6 14" id="KW-0479">Metal-binding</keyword>
<dbReference type="OrthoDB" id="9765468at2"/>
<dbReference type="Gene3D" id="1.10.189.10">
    <property type="entry name" value="Pyruvate Phosphate Dikinase, domain 2"/>
    <property type="match status" value="1"/>
</dbReference>
<dbReference type="InterPro" id="IPR002192">
    <property type="entry name" value="PPDK_AMP/ATP-bd"/>
</dbReference>
<sequence length="881" mass="97737">MGKKWVYFFANGQAEGNAQMRDILGGKGANLAEMTNAGVPVPPGFTISAEVCKYYYDNNRTYPEDLKEQVDAAMKRLEEVTGKGFGDPKKPLLVSVRSGAAISMPGMMDTILNLGLNDETVKGLVEMTNNERFAYDSYRRFLQMFGDTALGIPHADFENALAEMKAQKGVKLDTELDAEDLKKLVEIYKEIYKKHGKEFPQDVYKQLWAAIEAVIWSWMSDRAIKYREIHGIKEGQLLGTAVNIVAMVFGNMGDDSGTGVCFTRDPNTGEKVYYGEFLPNAQGEDVVAGIRTPYPLEKMKELIPQAYEELIQIMDRLERYFKDMQDIEFTVERGKLYILQTRSAKRTSQAAIKVAVDMVHEGLIDKKTAVLRVQPSDIERVLHPKFDENERKNAKVIAKGLPASPGAATGKVYFDAHKAEEAAKAGEKVLLVRPETSPEDVGGMNAAEGILTARGGMTSHAAVVARGLGKPAVVGAESIYVNEEEGYLKVGDIIVKEGEWLSIDGTTGEVFLGKITTVKPQGLEGPVAELLSWADEFRKLGVRANADVPRDAKVAREFGAEGIGLCRTEHMFFEKDRIPKVRRMIVARTKEEREAALAELLPLQKEDFKGLFREMKGYPVTIRLIDPPLHEFLPQEEEQMAEVAQQIGISVEELKKVVEQLHELNPMLGHRGVRLVITYPEIAVMQTKAIILAAIELKKEEGIEVVPEIMIPLVGHVNELKYIKQVVVETADALIKEHGVDLKYLVGTMIEVPRAAVTADQIAQEADFFSFGTNDLTQMTFGFSRDDVGKFLPEYLEKGILEHDPFKHIDTQGVGQLVKLATEKGKEVKPTLKCGVCGEHGGDPKSIEFFATTKLDYVSASPYRIPVARLAAAQASIKYRS</sequence>
<dbReference type="PROSITE" id="PS00742">
    <property type="entry name" value="PEP_ENZYMES_2"/>
    <property type="match status" value="1"/>
</dbReference>
<dbReference type="InterPro" id="IPR036637">
    <property type="entry name" value="Phosphohistidine_dom_sf"/>
</dbReference>
<dbReference type="Pfam" id="PF01326">
    <property type="entry name" value="PPDK_N"/>
    <property type="match status" value="2"/>
</dbReference>
<feature type="domain" description="PEP-utilising enzyme mobile" evidence="15">
    <location>
        <begin position="427"/>
        <end position="508"/>
    </location>
</feature>
<dbReference type="InterPro" id="IPR015813">
    <property type="entry name" value="Pyrv/PenolPyrv_kinase-like_dom"/>
</dbReference>
<dbReference type="NCBIfam" id="NF004531">
    <property type="entry name" value="PRK05878.1"/>
    <property type="match status" value="1"/>
</dbReference>
<evidence type="ECO:0000256" key="11">
    <source>
        <dbReference type="PIRNR" id="PIRNR000853"/>
    </source>
</evidence>
<dbReference type="EC" id="2.7.9.1" evidence="3 11"/>
<dbReference type="PIRSF" id="PIRSF000853">
    <property type="entry name" value="PPDK"/>
    <property type="match status" value="1"/>
</dbReference>
<feature type="binding site" evidence="13">
    <location>
        <position position="751"/>
    </location>
    <ligand>
        <name>substrate</name>
    </ligand>
</feature>
<evidence type="ECO:0000256" key="12">
    <source>
        <dbReference type="PIRSR" id="PIRSR000853-1"/>
    </source>
</evidence>
<feature type="binding site" evidence="14">
    <location>
        <position position="751"/>
    </location>
    <ligand>
        <name>Mg(2+)</name>
        <dbReference type="ChEBI" id="CHEBI:18420"/>
    </ligand>
</feature>
<dbReference type="EMBL" id="CP003260">
    <property type="protein sequence ID" value="AFG34997.1"/>
    <property type="molecule type" value="Genomic_DNA"/>
</dbReference>
<evidence type="ECO:0000259" key="15">
    <source>
        <dbReference type="Pfam" id="PF00391"/>
    </source>
</evidence>
<feature type="domain" description="PEP-utilising enzyme C-terminal" evidence="17">
    <location>
        <begin position="528"/>
        <end position="875"/>
    </location>
</feature>
<dbReference type="InterPro" id="IPR023151">
    <property type="entry name" value="PEP_util_CS"/>
</dbReference>
<dbReference type="Pfam" id="PF02896">
    <property type="entry name" value="PEP-utilizers_C"/>
    <property type="match status" value="1"/>
</dbReference>
<evidence type="ECO:0000256" key="2">
    <source>
        <dbReference type="ARBA" id="ARBA00007837"/>
    </source>
</evidence>
<accession>H9UBV4</accession>
<dbReference type="GO" id="GO:0050242">
    <property type="term" value="F:pyruvate, phosphate dikinase activity"/>
    <property type="evidence" value="ECO:0007669"/>
    <property type="project" value="UniProtKB-UniRule"/>
</dbReference>
<evidence type="ECO:0000256" key="10">
    <source>
        <dbReference type="ARBA" id="ARBA00022842"/>
    </source>
</evidence>
<feature type="active site" description="Tele-phosphohistidine intermediate" evidence="12">
    <location>
        <position position="460"/>
    </location>
</feature>
<keyword evidence="19" id="KW-1185">Reference proteome</keyword>
<feature type="domain" description="Pyruvate phosphate dikinase AMP/ATP-binding" evidence="16">
    <location>
        <begin position="62"/>
        <end position="293"/>
    </location>
</feature>
<evidence type="ECO:0000313" key="19">
    <source>
        <dbReference type="Proteomes" id="UP000007384"/>
    </source>
</evidence>
<dbReference type="Proteomes" id="UP000007384">
    <property type="component" value="Chromosome"/>
</dbReference>
<evidence type="ECO:0000256" key="6">
    <source>
        <dbReference type="ARBA" id="ARBA00022723"/>
    </source>
</evidence>
<dbReference type="STRING" id="771875.Ferpe_0884"/>
<dbReference type="HOGENOM" id="CLU_015345_0_2_0"/>
<dbReference type="PANTHER" id="PTHR22931:SF9">
    <property type="entry name" value="PYRUVATE, PHOSPHATE DIKINASE 1, CHLOROPLASTIC"/>
    <property type="match status" value="1"/>
</dbReference>
<dbReference type="InterPro" id="IPR008279">
    <property type="entry name" value="PEP-util_enz_mobile_dom"/>
</dbReference>
<keyword evidence="18" id="KW-0670">Pyruvate</keyword>
<dbReference type="KEGG" id="fpe:Ferpe_0884"/>
<comment type="cofactor">
    <cofactor evidence="1 11 14">
        <name>Mg(2+)</name>
        <dbReference type="ChEBI" id="CHEBI:18420"/>
    </cofactor>
</comment>
<evidence type="ECO:0000256" key="14">
    <source>
        <dbReference type="PIRSR" id="PIRSR000853-3"/>
    </source>
</evidence>
<evidence type="ECO:0000256" key="8">
    <source>
        <dbReference type="ARBA" id="ARBA00022777"/>
    </source>
</evidence>
<dbReference type="GO" id="GO:0016301">
    <property type="term" value="F:kinase activity"/>
    <property type="evidence" value="ECO:0007669"/>
    <property type="project" value="UniProtKB-UniRule"/>
</dbReference>
<dbReference type="RefSeq" id="WP_014451439.1">
    <property type="nucleotide sequence ID" value="NC_017095.1"/>
</dbReference>
<organism evidence="18 19">
    <name type="scientific">Fervidobacterium pennivorans (strain DSM 9078 / Ven5)</name>
    <dbReference type="NCBI Taxonomy" id="771875"/>
    <lineage>
        <taxon>Bacteria</taxon>
        <taxon>Thermotogati</taxon>
        <taxon>Thermotogota</taxon>
        <taxon>Thermotogae</taxon>
        <taxon>Thermotogales</taxon>
        <taxon>Fervidobacteriaceae</taxon>
        <taxon>Fervidobacterium</taxon>
    </lineage>
</organism>
<dbReference type="Gene3D" id="1.20.80.30">
    <property type="match status" value="1"/>
</dbReference>
<dbReference type="Gene3D" id="3.20.20.60">
    <property type="entry name" value="Phosphoenolpyruvate-binding domains"/>
    <property type="match status" value="1"/>
</dbReference>
<dbReference type="SUPFAM" id="SSF52009">
    <property type="entry name" value="Phosphohistidine domain"/>
    <property type="match status" value="1"/>
</dbReference>
<dbReference type="Gene3D" id="3.30.1490.20">
    <property type="entry name" value="ATP-grasp fold, A domain"/>
    <property type="match status" value="1"/>
</dbReference>
<keyword evidence="9" id="KW-0067">ATP-binding</keyword>
<dbReference type="InterPro" id="IPR013815">
    <property type="entry name" value="ATP_grasp_subdomain_1"/>
</dbReference>
<comment type="catalytic activity">
    <reaction evidence="11">
        <text>pyruvate + phosphate + ATP = phosphoenolpyruvate + AMP + diphosphate + H(+)</text>
        <dbReference type="Rhea" id="RHEA:10756"/>
        <dbReference type="ChEBI" id="CHEBI:15361"/>
        <dbReference type="ChEBI" id="CHEBI:15378"/>
        <dbReference type="ChEBI" id="CHEBI:30616"/>
        <dbReference type="ChEBI" id="CHEBI:33019"/>
        <dbReference type="ChEBI" id="CHEBI:43474"/>
        <dbReference type="ChEBI" id="CHEBI:58702"/>
        <dbReference type="ChEBI" id="CHEBI:456215"/>
        <dbReference type="EC" id="2.7.9.1"/>
    </reaction>
</comment>
<dbReference type="InterPro" id="IPR000121">
    <property type="entry name" value="PEP_util_C"/>
</dbReference>
<dbReference type="eggNOG" id="COG0574">
    <property type="taxonomic scope" value="Bacteria"/>
</dbReference>
<evidence type="ECO:0000259" key="17">
    <source>
        <dbReference type="Pfam" id="PF02896"/>
    </source>
</evidence>
<evidence type="ECO:0000256" key="7">
    <source>
        <dbReference type="ARBA" id="ARBA00022741"/>
    </source>
</evidence>
<feature type="binding site" evidence="13">
    <location>
        <position position="775"/>
    </location>
    <ligand>
        <name>substrate</name>
    </ligand>
</feature>
<dbReference type="SUPFAM" id="SSF56059">
    <property type="entry name" value="Glutathione synthetase ATP-binding domain-like"/>
    <property type="match status" value="1"/>
</dbReference>
<dbReference type="PATRIC" id="fig|771875.3.peg.911"/>
<evidence type="ECO:0000256" key="3">
    <source>
        <dbReference type="ARBA" id="ARBA00011994"/>
    </source>
</evidence>
<gene>
    <name evidence="18" type="ordered locus">Ferpe_0884</name>
</gene>
<feature type="binding site" evidence="13">
    <location>
        <position position="772"/>
    </location>
    <ligand>
        <name>substrate</name>
    </ligand>
</feature>
<keyword evidence="10 14" id="KW-0460">Magnesium</keyword>
<feature type="binding site" evidence="13">
    <location>
        <position position="567"/>
    </location>
    <ligand>
        <name>substrate</name>
    </ligand>
</feature>
<evidence type="ECO:0000256" key="4">
    <source>
        <dbReference type="ARBA" id="ARBA00020138"/>
    </source>
</evidence>
<evidence type="ECO:0000256" key="13">
    <source>
        <dbReference type="PIRSR" id="PIRSR000853-2"/>
    </source>
</evidence>
<feature type="domain" description="Pyruvate phosphate dikinase AMP/ATP-binding" evidence="16">
    <location>
        <begin position="302"/>
        <end position="360"/>
    </location>
</feature>
<protein>
    <recommendedName>
        <fullName evidence="4 11">Pyruvate, phosphate dikinase</fullName>
        <ecNumber evidence="3 11">2.7.9.1</ecNumber>
    </recommendedName>
</protein>
<feature type="binding site" evidence="13">
    <location>
        <position position="773"/>
    </location>
    <ligand>
        <name>substrate</name>
    </ligand>
</feature>
<proteinExistence type="inferred from homology"/>
<dbReference type="eggNOG" id="COG1080">
    <property type="taxonomic scope" value="Bacteria"/>
</dbReference>
<dbReference type="GO" id="GO:0005524">
    <property type="term" value="F:ATP binding"/>
    <property type="evidence" value="ECO:0007669"/>
    <property type="project" value="UniProtKB-UniRule"/>
</dbReference>
<feature type="active site" description="Proton donor" evidence="12">
    <location>
        <position position="837"/>
    </location>
</feature>
<dbReference type="InterPro" id="IPR040442">
    <property type="entry name" value="Pyrv_kinase-like_dom_sf"/>
</dbReference>
<comment type="similarity">
    <text evidence="2 11">Belongs to the PEP-utilizing enzyme family.</text>
</comment>
<dbReference type="Pfam" id="PF00391">
    <property type="entry name" value="PEP-utilizers"/>
    <property type="match status" value="1"/>
</dbReference>
<evidence type="ECO:0000259" key="16">
    <source>
        <dbReference type="Pfam" id="PF01326"/>
    </source>
</evidence>
<evidence type="ECO:0000256" key="9">
    <source>
        <dbReference type="ARBA" id="ARBA00022840"/>
    </source>
</evidence>
<name>H9UBV4_FERPD</name>
<keyword evidence="7" id="KW-0547">Nucleotide-binding</keyword>
<keyword evidence="5 18" id="KW-0808">Transferase</keyword>
<dbReference type="SUPFAM" id="SSF51621">
    <property type="entry name" value="Phosphoenolpyruvate/pyruvate domain"/>
    <property type="match status" value="1"/>
</dbReference>
<dbReference type="Gene3D" id="3.50.30.10">
    <property type="entry name" value="Phosphohistidine domain"/>
    <property type="match status" value="1"/>
</dbReference>
<dbReference type="InterPro" id="IPR018274">
    <property type="entry name" value="PEP_util_AS"/>
</dbReference>
<dbReference type="PANTHER" id="PTHR22931">
    <property type="entry name" value="PHOSPHOENOLPYRUVATE DIKINASE-RELATED"/>
    <property type="match status" value="1"/>
</dbReference>
<dbReference type="InterPro" id="IPR010121">
    <property type="entry name" value="Pyruvate_phosphate_dikinase"/>
</dbReference>
<keyword evidence="8" id="KW-0418">Kinase</keyword>
<feature type="binding site" evidence="14">
    <location>
        <position position="775"/>
    </location>
    <ligand>
        <name>Mg(2+)</name>
        <dbReference type="ChEBI" id="CHEBI:18420"/>
    </ligand>
</feature>
<dbReference type="AlphaFoldDB" id="H9UBV4"/>
<dbReference type="NCBIfam" id="TIGR01828">
    <property type="entry name" value="pyru_phos_dikin"/>
    <property type="match status" value="1"/>
</dbReference>
<reference evidence="18" key="1">
    <citation type="submission" date="2012-03" db="EMBL/GenBank/DDBJ databases">
        <title>Complete sequence of Fervidobacterium pennivorans DSM 9078.</title>
        <authorList>
            <consortium name="US DOE Joint Genome Institute"/>
            <person name="Lucas S."/>
            <person name="Han J."/>
            <person name="Lapidus A."/>
            <person name="Cheng J.-F."/>
            <person name="Goodwin L."/>
            <person name="Pitluck S."/>
            <person name="Peters L."/>
            <person name="Ovchinnikova G."/>
            <person name="Lu M."/>
            <person name="Detter J.C."/>
            <person name="Han C."/>
            <person name="Tapia R."/>
            <person name="Land M."/>
            <person name="Hauser L."/>
            <person name="Kyrpides N."/>
            <person name="Ivanova N."/>
            <person name="Pagani I."/>
            <person name="Noll K.M."/>
            <person name="Woyke T."/>
        </authorList>
    </citation>
    <scope>NUCLEOTIDE SEQUENCE</scope>
    <source>
        <strain evidence="18">DSM 9078</strain>
    </source>
</reference>
<dbReference type="PROSITE" id="PS00370">
    <property type="entry name" value="PEP_ENZYMES_PHOS_SITE"/>
    <property type="match status" value="1"/>
</dbReference>
<feature type="binding site" evidence="13">
    <location>
        <position position="774"/>
    </location>
    <ligand>
        <name>substrate</name>
    </ligand>
</feature>
<dbReference type="GO" id="GO:0046872">
    <property type="term" value="F:metal ion binding"/>
    <property type="evidence" value="ECO:0007669"/>
    <property type="project" value="UniProtKB-UniRule"/>
</dbReference>
<evidence type="ECO:0000256" key="1">
    <source>
        <dbReference type="ARBA" id="ARBA00001946"/>
    </source>
</evidence>